<accession>A0ABQ6IN68</accession>
<dbReference type="RefSeq" id="WP_284302681.1">
    <property type="nucleotide sequence ID" value="NZ_BSUO01000001.1"/>
</dbReference>
<dbReference type="InterPro" id="IPR051922">
    <property type="entry name" value="Bact_Sporulation_Assoc"/>
</dbReference>
<protein>
    <recommendedName>
        <fullName evidence="4">Cell wall binding repeat protein</fullName>
    </recommendedName>
</protein>
<dbReference type="Proteomes" id="UP001157126">
    <property type="component" value="Unassembled WGS sequence"/>
</dbReference>
<dbReference type="PANTHER" id="PTHR30032:SF8">
    <property type="entry name" value="GERMINATION-SPECIFIC N-ACETYLMURAMOYL-L-ALANINE AMIDASE"/>
    <property type="match status" value="1"/>
</dbReference>
<dbReference type="InterPro" id="IPR007253">
    <property type="entry name" value="Cell_wall-bd_2"/>
</dbReference>
<sequence length="618" mass="62548">MPVVRSRSLTTAATVAMMAAGVVIPATSAAAAPTITLTPTAPVAGQAFTAKVTGLTAGTQYSVPLTATSANDLSNLAESNSCAAPAAAAADGTLTCTITETTKGDYQLKVRSATTTEFASAVTVNDSVASVTAPRVADTPGSTADVITVYKTPGVATWTVQGGTPITLGANESSRDVTITHGSGASTDVKVLATAAPGYVLADGKTTQEWTLRATTAAQVPAALTVTEPTKADPAGSANDALTFTSTPNVTWTMNGAPVTFGSGSTVTVNVPSTVTRDANGKATVTVVATAAEGQTFGNGASTRTFTYEFTSARSEPSITRVQGSDRFETAVEIAKKYFPGQRDTVYVANGMNFPDALAAGPAAASAKAPLMLTASGSVKPSVLAEIRRMQPKNIRIVGGTAAVNADVEKQLAEIATVSRIQGADRFATAAKVSAGRSAGGTVYIASGMNFPDALAGGSGAAREGAAMLLTDGRTLTDETVVELRRLAPKKVVLVGGDDVVRTSVARQVGDIVGNVQIDRAGGSDRFATSALIIENVTGKPVDNKAPTSAFLATGLNYPDALAGIPAAHSVNAPLALTLRQCLPTSVKTQLDKLPLTETVRLGSSNIVGDFSALTGGC</sequence>
<evidence type="ECO:0000313" key="3">
    <source>
        <dbReference type="Proteomes" id="UP001157126"/>
    </source>
</evidence>
<feature type="chain" id="PRO_5045119822" description="Cell wall binding repeat protein" evidence="1">
    <location>
        <begin position="32"/>
        <end position="618"/>
    </location>
</feature>
<keyword evidence="1" id="KW-0732">Signal</keyword>
<proteinExistence type="predicted"/>
<comment type="caution">
    <text evidence="2">The sequence shown here is derived from an EMBL/GenBank/DDBJ whole genome shotgun (WGS) entry which is preliminary data.</text>
</comment>
<dbReference type="EMBL" id="BSUO01000001">
    <property type="protein sequence ID" value="GMA38627.1"/>
    <property type="molecule type" value="Genomic_DNA"/>
</dbReference>
<feature type="signal peptide" evidence="1">
    <location>
        <begin position="1"/>
        <end position="31"/>
    </location>
</feature>
<keyword evidence="3" id="KW-1185">Reference proteome</keyword>
<dbReference type="Gene3D" id="3.40.50.12090">
    <property type="match status" value="1"/>
</dbReference>
<evidence type="ECO:0000313" key="2">
    <source>
        <dbReference type="EMBL" id="GMA38627.1"/>
    </source>
</evidence>
<gene>
    <name evidence="2" type="ORF">GCM10025883_06720</name>
</gene>
<dbReference type="PANTHER" id="PTHR30032">
    <property type="entry name" value="N-ACETYLMURAMOYL-L-ALANINE AMIDASE-RELATED"/>
    <property type="match status" value="1"/>
</dbReference>
<dbReference type="Pfam" id="PF04122">
    <property type="entry name" value="CW_binding_2"/>
    <property type="match status" value="3"/>
</dbReference>
<name>A0ABQ6IN68_9MICO</name>
<reference evidence="3" key="1">
    <citation type="journal article" date="2019" name="Int. J. Syst. Evol. Microbiol.">
        <title>The Global Catalogue of Microorganisms (GCM) 10K type strain sequencing project: providing services to taxonomists for standard genome sequencing and annotation.</title>
        <authorList>
            <consortium name="The Broad Institute Genomics Platform"/>
            <consortium name="The Broad Institute Genome Sequencing Center for Infectious Disease"/>
            <person name="Wu L."/>
            <person name="Ma J."/>
        </authorList>
    </citation>
    <scope>NUCLEOTIDE SEQUENCE [LARGE SCALE GENOMIC DNA]</scope>
    <source>
        <strain evidence="3">NBRC 113072</strain>
    </source>
</reference>
<evidence type="ECO:0000256" key="1">
    <source>
        <dbReference type="SAM" id="SignalP"/>
    </source>
</evidence>
<organism evidence="2 3">
    <name type="scientific">Mobilicoccus caccae</name>
    <dbReference type="NCBI Taxonomy" id="1859295"/>
    <lineage>
        <taxon>Bacteria</taxon>
        <taxon>Bacillati</taxon>
        <taxon>Actinomycetota</taxon>
        <taxon>Actinomycetes</taxon>
        <taxon>Micrococcales</taxon>
        <taxon>Dermatophilaceae</taxon>
        <taxon>Mobilicoccus</taxon>
    </lineage>
</organism>
<evidence type="ECO:0008006" key="4">
    <source>
        <dbReference type="Google" id="ProtNLM"/>
    </source>
</evidence>